<evidence type="ECO:0000256" key="1">
    <source>
        <dbReference type="SAM" id="Phobius"/>
    </source>
</evidence>
<comment type="caution">
    <text evidence="2">The sequence shown here is derived from an EMBL/GenBank/DDBJ whole genome shotgun (WGS) entry which is preliminary data.</text>
</comment>
<gene>
    <name evidence="2" type="ORF">CAPSK01_004026</name>
</gene>
<keyword evidence="1" id="KW-0472">Membrane</keyword>
<proteinExistence type="predicted"/>
<keyword evidence="1" id="KW-1133">Transmembrane helix</keyword>
<dbReference type="EMBL" id="JDSS02000039">
    <property type="protein sequence ID" value="KFB66661.1"/>
    <property type="molecule type" value="Genomic_DNA"/>
</dbReference>
<dbReference type="STRING" id="1457154.CAPSK01_004026"/>
<evidence type="ECO:0000313" key="3">
    <source>
        <dbReference type="Proteomes" id="UP000019812"/>
    </source>
</evidence>
<accession>A0A084XW17</accession>
<sequence length="59" mass="6058">MSATKRQMATHRSDNPQPPAVLSIVPPLVHEIPARICAGVAAGAGAVLFLGVLSLAGWL</sequence>
<reference evidence="2 3" key="1">
    <citation type="submission" date="2014-07" db="EMBL/GenBank/DDBJ databases">
        <title>Expanding our view of genomic diversity in Candidatus Accumulibacter clades.</title>
        <authorList>
            <person name="Skennerton C.T."/>
            <person name="Barr J.J."/>
            <person name="Slater F.R."/>
            <person name="Bond P.L."/>
            <person name="Tyson G.W."/>
        </authorList>
    </citation>
    <scope>NUCLEOTIDE SEQUENCE [LARGE SCALE GENOMIC DNA]</scope>
    <source>
        <strain evidence="3">SK-01</strain>
    </source>
</reference>
<organism evidence="2 3">
    <name type="scientific">Candidatus Accumulibacter vicinus</name>
    <dbReference type="NCBI Taxonomy" id="2954382"/>
    <lineage>
        <taxon>Bacteria</taxon>
        <taxon>Pseudomonadati</taxon>
        <taxon>Pseudomonadota</taxon>
        <taxon>Betaproteobacteria</taxon>
        <taxon>Candidatus Accumulibacter</taxon>
    </lineage>
</organism>
<keyword evidence="1" id="KW-0812">Transmembrane</keyword>
<dbReference type="Proteomes" id="UP000019812">
    <property type="component" value="Unassembled WGS sequence"/>
</dbReference>
<evidence type="ECO:0000313" key="2">
    <source>
        <dbReference type="EMBL" id="KFB66661.1"/>
    </source>
</evidence>
<protein>
    <submittedName>
        <fullName evidence="2">Uncharacterized protein</fullName>
    </submittedName>
</protein>
<name>A0A084XW17_9PROT</name>
<dbReference type="AlphaFoldDB" id="A0A084XW17"/>
<feature type="transmembrane region" description="Helical" evidence="1">
    <location>
        <begin position="36"/>
        <end position="58"/>
    </location>
</feature>